<keyword evidence="3" id="KW-1185">Reference proteome</keyword>
<organism evidence="2 3">
    <name type="scientific">Penstemon smallii</name>
    <dbReference type="NCBI Taxonomy" id="265156"/>
    <lineage>
        <taxon>Eukaryota</taxon>
        <taxon>Viridiplantae</taxon>
        <taxon>Streptophyta</taxon>
        <taxon>Embryophyta</taxon>
        <taxon>Tracheophyta</taxon>
        <taxon>Spermatophyta</taxon>
        <taxon>Magnoliopsida</taxon>
        <taxon>eudicotyledons</taxon>
        <taxon>Gunneridae</taxon>
        <taxon>Pentapetalae</taxon>
        <taxon>asterids</taxon>
        <taxon>lamiids</taxon>
        <taxon>Lamiales</taxon>
        <taxon>Plantaginaceae</taxon>
        <taxon>Cheloneae</taxon>
        <taxon>Penstemon</taxon>
    </lineage>
</organism>
<evidence type="ECO:0000313" key="3">
    <source>
        <dbReference type="Proteomes" id="UP001634393"/>
    </source>
</evidence>
<evidence type="ECO:0000256" key="1">
    <source>
        <dbReference type="SAM" id="Phobius"/>
    </source>
</evidence>
<keyword evidence="1" id="KW-0472">Membrane</keyword>
<accession>A0ABD3SYF5</accession>
<dbReference type="EMBL" id="JBJXBP010000005">
    <property type="protein sequence ID" value="KAL3829390.1"/>
    <property type="molecule type" value="Genomic_DNA"/>
</dbReference>
<dbReference type="Pfam" id="PF26102">
    <property type="entry name" value="Ig_SPL7"/>
    <property type="match status" value="1"/>
</dbReference>
<feature type="transmembrane region" description="Helical" evidence="1">
    <location>
        <begin position="387"/>
        <end position="406"/>
    </location>
</feature>
<dbReference type="AlphaFoldDB" id="A0ABD3SYF5"/>
<name>A0ABD3SYF5_9LAMI</name>
<sequence length="426" mass="48042">MPVELEGYIRPGCTILTLFVAMPKTMWLKLFEEPALRIKELVSSPGNMLFGRGTMHVHLNDMKFRVTKDATSVVKVKVKDRAPKLHYIYPTCFEAGRPMEFVACGSDLLQPKLRFLVSFAGRYLSYKICVSSLCCKKEYSNSFNHQLLSIYVPKTDMDLHGPAFIEVENQSGLSNFIPILLGDKETCAEMEILQQKFSTPISSQEKTSDCDVLASRETQLSEFIHDVAWSLKKPVSNEQLTSSHVQRFNYLLTSLIEKESCVILERVFCSIKSAIDNKLVAGIPDSDMKLLQKNMDIAAQSMLRQKSQEKDLRVTHESHHSVVPYQDIQKTLKDIILGLRPLADEEEGARVPLLNREVVMNVVHQERPPGKPCGRFSTRTLLTSRPLIIMAIATIGVCFGVCAVVFHPQRVDQIATTIRSCLFSKS</sequence>
<proteinExistence type="predicted"/>
<protein>
    <submittedName>
        <fullName evidence="2">Uncharacterized protein</fullName>
    </submittedName>
</protein>
<evidence type="ECO:0000313" key="2">
    <source>
        <dbReference type="EMBL" id="KAL3829390.1"/>
    </source>
</evidence>
<gene>
    <name evidence="2" type="ORF">ACJIZ3_018192</name>
</gene>
<keyword evidence="1" id="KW-0812">Transmembrane</keyword>
<dbReference type="Proteomes" id="UP001634393">
    <property type="component" value="Unassembled WGS sequence"/>
</dbReference>
<comment type="caution">
    <text evidence="2">The sequence shown here is derived from an EMBL/GenBank/DDBJ whole genome shotgun (WGS) entry which is preliminary data.</text>
</comment>
<keyword evidence="1" id="KW-1133">Transmembrane helix</keyword>
<reference evidence="2 3" key="1">
    <citation type="submission" date="2024-12" db="EMBL/GenBank/DDBJ databases">
        <title>The unique morphological basis and parallel evolutionary history of personate flowers in Penstemon.</title>
        <authorList>
            <person name="Depatie T.H."/>
            <person name="Wessinger C.A."/>
        </authorList>
    </citation>
    <scope>NUCLEOTIDE SEQUENCE [LARGE SCALE GENOMIC DNA]</scope>
    <source>
        <strain evidence="2">WTNN_2</strain>
        <tissue evidence="2">Leaf</tissue>
    </source>
</reference>